<dbReference type="Proteomes" id="UP001201449">
    <property type="component" value="Unassembled WGS sequence"/>
</dbReference>
<dbReference type="EMBL" id="JAKEVZ010000009">
    <property type="protein sequence ID" value="MCF1751984.1"/>
    <property type="molecule type" value="Genomic_DNA"/>
</dbReference>
<dbReference type="RefSeq" id="WP_234861915.1">
    <property type="nucleotide sequence ID" value="NZ_JAKEVZ010000009.1"/>
</dbReference>
<name>A0ABS9BXH3_9BACT</name>
<evidence type="ECO:0008006" key="4">
    <source>
        <dbReference type="Google" id="ProtNLM"/>
    </source>
</evidence>
<comment type="caution">
    <text evidence="2">The sequence shown here is derived from an EMBL/GenBank/DDBJ whole genome shotgun (WGS) entry which is preliminary data.</text>
</comment>
<evidence type="ECO:0000313" key="3">
    <source>
        <dbReference type="Proteomes" id="UP001201449"/>
    </source>
</evidence>
<accession>A0ABS9BXH3</accession>
<keyword evidence="3" id="KW-1185">Reference proteome</keyword>
<keyword evidence="1" id="KW-0732">Signal</keyword>
<gene>
    <name evidence="2" type="ORF">L0U89_12990</name>
</gene>
<feature type="signal peptide" evidence="1">
    <location>
        <begin position="1"/>
        <end position="23"/>
    </location>
</feature>
<sequence length="120" mass="13031">MKRYFLFFLLPILALLISANVKIAENVTGTWQMEVQTDMGSGSPTFVLKQDEKGIITGTYSGQLGETPVKGTLKGDVIHMEFDIQGNLIEYDGTVAADTMKGKVKLGSIAEGTFSGKRKP</sequence>
<organism evidence="2 3">
    <name type="scientific">Mariniradius sediminis</name>
    <dbReference type="NCBI Taxonomy" id="2909237"/>
    <lineage>
        <taxon>Bacteria</taxon>
        <taxon>Pseudomonadati</taxon>
        <taxon>Bacteroidota</taxon>
        <taxon>Cytophagia</taxon>
        <taxon>Cytophagales</taxon>
        <taxon>Cyclobacteriaceae</taxon>
        <taxon>Mariniradius</taxon>
    </lineage>
</organism>
<evidence type="ECO:0000313" key="2">
    <source>
        <dbReference type="EMBL" id="MCF1751984.1"/>
    </source>
</evidence>
<proteinExistence type="predicted"/>
<reference evidence="2 3" key="1">
    <citation type="submission" date="2022-01" db="EMBL/GenBank/DDBJ databases">
        <title>Mariniradius saccharolyticus sp. nov., isolated from sediment of a river.</title>
        <authorList>
            <person name="Liu H."/>
        </authorList>
    </citation>
    <scope>NUCLEOTIDE SEQUENCE [LARGE SCALE GENOMIC DNA]</scope>
    <source>
        <strain evidence="2 3">RY-2</strain>
    </source>
</reference>
<evidence type="ECO:0000256" key="1">
    <source>
        <dbReference type="SAM" id="SignalP"/>
    </source>
</evidence>
<feature type="chain" id="PRO_5045169061" description="Extracellular endo-alpha-(1-&gt;5)-L-arabinanase C-terminal domain-containing protein" evidence="1">
    <location>
        <begin position="24"/>
        <end position="120"/>
    </location>
</feature>
<protein>
    <recommendedName>
        <fullName evidence="4">Extracellular endo-alpha-(1-&gt;5)-L-arabinanase C-terminal domain-containing protein</fullName>
    </recommendedName>
</protein>